<evidence type="ECO:0000313" key="2">
    <source>
        <dbReference type="EMBL" id="GAA4626634.1"/>
    </source>
</evidence>
<reference evidence="3" key="1">
    <citation type="journal article" date="2019" name="Int. J. Syst. Evol. Microbiol.">
        <title>The Global Catalogue of Microorganisms (GCM) 10K type strain sequencing project: providing services to taxonomists for standard genome sequencing and annotation.</title>
        <authorList>
            <consortium name="The Broad Institute Genomics Platform"/>
            <consortium name="The Broad Institute Genome Sequencing Center for Infectious Disease"/>
            <person name="Wu L."/>
            <person name="Ma J."/>
        </authorList>
    </citation>
    <scope>NUCLEOTIDE SEQUENCE [LARGE SCALE GENOMIC DNA]</scope>
    <source>
        <strain evidence="3">JCM 17939</strain>
    </source>
</reference>
<comment type="caution">
    <text evidence="2">The sequence shown here is derived from an EMBL/GenBank/DDBJ whole genome shotgun (WGS) entry which is preliminary data.</text>
</comment>
<keyword evidence="1" id="KW-0472">Membrane</keyword>
<evidence type="ECO:0000256" key="1">
    <source>
        <dbReference type="SAM" id="Phobius"/>
    </source>
</evidence>
<protein>
    <submittedName>
        <fullName evidence="2">Uncharacterized protein</fullName>
    </submittedName>
</protein>
<dbReference type="RefSeq" id="WP_345431951.1">
    <property type="nucleotide sequence ID" value="NZ_BAABHK010000004.1"/>
</dbReference>
<name>A0ABP8UCN1_9ACTN</name>
<feature type="transmembrane region" description="Helical" evidence="1">
    <location>
        <begin position="38"/>
        <end position="56"/>
    </location>
</feature>
<gene>
    <name evidence="2" type="ORF">GCM10023196_035660</name>
</gene>
<sequence length="84" mass="8489">MEIKIRLPRIPAGGLANVVGLVGLVAVVLAIGGLTGNWWWSLLSAGVVATALSYVAQTHAEAERAAAGRTAGRPVAVAEASRAS</sequence>
<keyword evidence="1" id="KW-0812">Transmembrane</keyword>
<organism evidence="2 3">
    <name type="scientific">Actinoallomurus vinaceus</name>
    <dbReference type="NCBI Taxonomy" id="1080074"/>
    <lineage>
        <taxon>Bacteria</taxon>
        <taxon>Bacillati</taxon>
        <taxon>Actinomycetota</taxon>
        <taxon>Actinomycetes</taxon>
        <taxon>Streptosporangiales</taxon>
        <taxon>Thermomonosporaceae</taxon>
        <taxon>Actinoallomurus</taxon>
    </lineage>
</organism>
<feature type="transmembrane region" description="Helical" evidence="1">
    <location>
        <begin position="12"/>
        <end position="32"/>
    </location>
</feature>
<evidence type="ECO:0000313" key="3">
    <source>
        <dbReference type="Proteomes" id="UP001501442"/>
    </source>
</evidence>
<dbReference type="EMBL" id="BAABHK010000004">
    <property type="protein sequence ID" value="GAA4626634.1"/>
    <property type="molecule type" value="Genomic_DNA"/>
</dbReference>
<keyword evidence="1" id="KW-1133">Transmembrane helix</keyword>
<proteinExistence type="predicted"/>
<keyword evidence="3" id="KW-1185">Reference proteome</keyword>
<dbReference type="Proteomes" id="UP001501442">
    <property type="component" value="Unassembled WGS sequence"/>
</dbReference>
<accession>A0ABP8UCN1</accession>